<dbReference type="EMBL" id="JACXZS010000009">
    <property type="protein sequence ID" value="MBD3942720.1"/>
    <property type="molecule type" value="Genomic_DNA"/>
</dbReference>
<keyword evidence="2" id="KW-1185">Reference proteome</keyword>
<dbReference type="Proteomes" id="UP000598426">
    <property type="component" value="Unassembled WGS sequence"/>
</dbReference>
<proteinExistence type="predicted"/>
<gene>
    <name evidence="1" type="ORF">IF188_13540</name>
</gene>
<dbReference type="Pfam" id="PF14350">
    <property type="entry name" value="Beta_protein"/>
    <property type="match status" value="1"/>
</dbReference>
<dbReference type="InterPro" id="IPR025683">
    <property type="entry name" value="Protein_beta"/>
</dbReference>
<comment type="caution">
    <text evidence="1">The sequence shown here is derived from an EMBL/GenBank/DDBJ whole genome shotgun (WGS) entry which is preliminary data.</text>
</comment>
<protein>
    <submittedName>
        <fullName evidence="1">Beta family protein</fullName>
    </submittedName>
</protein>
<dbReference type="RefSeq" id="WP_191172342.1">
    <property type="nucleotide sequence ID" value="NZ_JACXZS010000009.1"/>
</dbReference>
<reference evidence="1 2" key="1">
    <citation type="submission" date="2020-09" db="EMBL/GenBank/DDBJ databases">
        <title>Isolation and identification of active actinomycetes.</title>
        <authorList>
            <person name="Li X."/>
        </authorList>
    </citation>
    <scope>NUCLEOTIDE SEQUENCE [LARGE SCALE GENOMIC DNA]</scope>
    <source>
        <strain evidence="1 2">NEAU-LLC</strain>
    </source>
</reference>
<accession>A0ABR8NQ06</accession>
<evidence type="ECO:0000313" key="1">
    <source>
        <dbReference type="EMBL" id="MBD3942720.1"/>
    </source>
</evidence>
<evidence type="ECO:0000313" key="2">
    <source>
        <dbReference type="Proteomes" id="UP000598426"/>
    </source>
</evidence>
<organism evidence="1 2">
    <name type="scientific">Microbacterium helvum</name>
    <dbReference type="NCBI Taxonomy" id="2773713"/>
    <lineage>
        <taxon>Bacteria</taxon>
        <taxon>Bacillati</taxon>
        <taxon>Actinomycetota</taxon>
        <taxon>Actinomycetes</taxon>
        <taxon>Micrococcales</taxon>
        <taxon>Microbacteriaceae</taxon>
        <taxon>Microbacterium</taxon>
    </lineage>
</organism>
<name>A0ABR8NQ06_9MICO</name>
<sequence>MVSPSLPLPADAYVPILKGKRAELDAVSGAPADKLVPLFEFLDPATAKDLLARAWSNPDDVVWLQILNADGVEDAAFAASLTALYDSLRAAYLAVPVLTTTEEPNTLAALADIAATDGRGVSLRIDVEELVDEAVDSAADIAATLDGLDLTADVVDLVLDGGLLTGSATIRAAVVGQAIRELPHTNWRSIVVSFSAFPAAVGDVVPKGTVAALPRTDAAAFVAVRRAVDLPIVFSDYAVGVPTYGGAAFTPIPNIRYASDTDWYVHRGTERANPAAQYRSLARAIVAAPYYSGPSFSPGDQQISDVATEISGPGNATTHLREATSRHLHVVLSRLATLGAP</sequence>